<organism evidence="2 3">
    <name type="scientific">Crinalium epipsammum PCC 9333</name>
    <dbReference type="NCBI Taxonomy" id="1173022"/>
    <lineage>
        <taxon>Bacteria</taxon>
        <taxon>Bacillati</taxon>
        <taxon>Cyanobacteriota</taxon>
        <taxon>Cyanophyceae</taxon>
        <taxon>Gomontiellales</taxon>
        <taxon>Gomontiellaceae</taxon>
        <taxon>Crinalium</taxon>
    </lineage>
</organism>
<evidence type="ECO:0000313" key="2">
    <source>
        <dbReference type="EMBL" id="AFZ11424.1"/>
    </source>
</evidence>
<keyword evidence="1" id="KW-0732">Signal</keyword>
<dbReference type="HOGENOM" id="CLU_1508209_0_0_3"/>
<dbReference type="EMBL" id="CP003620">
    <property type="protein sequence ID" value="AFZ11424.1"/>
    <property type="molecule type" value="Genomic_DNA"/>
</dbReference>
<sequence length="178" mass="19390">MLRLLLLSSVIVVSTTGLGACAISGKGVKSQQDQIATSSESHKLNLSRNANELKKYITLPYPPQSVVWLTEIKGSNTTKVPGPTDWSLTAVLTFRPEDAKKIVSASSVASPAVFGTVELMEWFPPDVKAQALKDPSTKKYTIKGKIYSASAFYKLSLINGFLLQLDKTSQFILVLHTM</sequence>
<dbReference type="PROSITE" id="PS51257">
    <property type="entry name" value="PROKAR_LIPOPROTEIN"/>
    <property type="match status" value="1"/>
</dbReference>
<dbReference type="Proteomes" id="UP000010472">
    <property type="component" value="Chromosome"/>
</dbReference>
<feature type="chain" id="PRO_5003937060" description="Lipoprotein" evidence="1">
    <location>
        <begin position="20"/>
        <end position="178"/>
    </location>
</feature>
<dbReference type="RefSeq" id="WP_015201563.1">
    <property type="nucleotide sequence ID" value="NC_019753.1"/>
</dbReference>
<reference evidence="2 3" key="1">
    <citation type="submission" date="2012-06" db="EMBL/GenBank/DDBJ databases">
        <title>Finished chromosome of genome of Crinalium epipsammum PCC 9333.</title>
        <authorList>
            <consortium name="US DOE Joint Genome Institute"/>
            <person name="Gugger M."/>
            <person name="Coursin T."/>
            <person name="Rippka R."/>
            <person name="Tandeau De Marsac N."/>
            <person name="Huntemann M."/>
            <person name="Wei C.-L."/>
            <person name="Han J."/>
            <person name="Detter J.C."/>
            <person name="Han C."/>
            <person name="Tapia R."/>
            <person name="Davenport K."/>
            <person name="Daligault H."/>
            <person name="Erkkila T."/>
            <person name="Gu W."/>
            <person name="Munk A.C.C."/>
            <person name="Teshima H."/>
            <person name="Xu Y."/>
            <person name="Chain P."/>
            <person name="Chen A."/>
            <person name="Krypides N."/>
            <person name="Mavromatis K."/>
            <person name="Markowitz V."/>
            <person name="Szeto E."/>
            <person name="Ivanova N."/>
            <person name="Mikhailova N."/>
            <person name="Ovchinnikova G."/>
            <person name="Pagani I."/>
            <person name="Pati A."/>
            <person name="Goodwin L."/>
            <person name="Peters L."/>
            <person name="Pitluck S."/>
            <person name="Woyke T."/>
            <person name="Kerfeld C."/>
        </authorList>
    </citation>
    <scope>NUCLEOTIDE SEQUENCE [LARGE SCALE GENOMIC DNA]</scope>
    <source>
        <strain evidence="2 3">PCC 9333</strain>
    </source>
</reference>
<name>K9VV36_9CYAN</name>
<evidence type="ECO:0000256" key="1">
    <source>
        <dbReference type="SAM" id="SignalP"/>
    </source>
</evidence>
<evidence type="ECO:0000313" key="3">
    <source>
        <dbReference type="Proteomes" id="UP000010472"/>
    </source>
</evidence>
<dbReference type="AlphaFoldDB" id="K9VV36"/>
<dbReference type="STRING" id="1173022.Cri9333_0457"/>
<dbReference type="OrthoDB" id="5516377at2"/>
<accession>K9VV36</accession>
<dbReference type="KEGG" id="cep:Cri9333_0457"/>
<feature type="signal peptide" evidence="1">
    <location>
        <begin position="1"/>
        <end position="19"/>
    </location>
</feature>
<evidence type="ECO:0008006" key="4">
    <source>
        <dbReference type="Google" id="ProtNLM"/>
    </source>
</evidence>
<gene>
    <name evidence="2" type="ORF">Cri9333_0457</name>
</gene>
<dbReference type="eggNOG" id="ENOG502ZNH8">
    <property type="taxonomic scope" value="Bacteria"/>
</dbReference>
<keyword evidence="3" id="KW-1185">Reference proteome</keyword>
<proteinExistence type="predicted"/>
<protein>
    <recommendedName>
        <fullName evidence="4">Lipoprotein</fullName>
    </recommendedName>
</protein>